<keyword evidence="4" id="KW-0539">Nucleus</keyword>
<evidence type="ECO:0000256" key="3">
    <source>
        <dbReference type="ARBA" id="ARBA00015522"/>
    </source>
</evidence>
<accession>A0A6P5ARW5</accession>
<dbReference type="PANTHER" id="PTHR13243:SF1">
    <property type="entry name" value="NUCLEOLAR PROTEIN 16"/>
    <property type="match status" value="1"/>
</dbReference>
<dbReference type="GO" id="GO:0042273">
    <property type="term" value="P:ribosomal large subunit biogenesis"/>
    <property type="evidence" value="ECO:0007669"/>
    <property type="project" value="TreeGrafter"/>
</dbReference>
<evidence type="ECO:0000313" key="6">
    <source>
        <dbReference type="Proteomes" id="UP000515135"/>
    </source>
</evidence>
<evidence type="ECO:0000256" key="2">
    <source>
        <dbReference type="ARBA" id="ARBA00008479"/>
    </source>
</evidence>
<dbReference type="GO" id="GO:0005730">
    <property type="term" value="C:nucleolus"/>
    <property type="evidence" value="ECO:0007669"/>
    <property type="project" value="UniProtKB-SubCell"/>
</dbReference>
<evidence type="ECO:0000256" key="5">
    <source>
        <dbReference type="SAM" id="MobiDB-lite"/>
    </source>
</evidence>
<comment type="subcellular location">
    <subcellularLocation>
        <location evidence="1">Nucleus</location>
        <location evidence="1">Nucleolus</location>
    </subcellularLocation>
</comment>
<proteinExistence type="inferred from homology"/>
<organism evidence="6 7">
    <name type="scientific">Branchiostoma belcheri</name>
    <name type="common">Amphioxus</name>
    <dbReference type="NCBI Taxonomy" id="7741"/>
    <lineage>
        <taxon>Eukaryota</taxon>
        <taxon>Metazoa</taxon>
        <taxon>Chordata</taxon>
        <taxon>Cephalochordata</taxon>
        <taxon>Leptocardii</taxon>
        <taxon>Amphioxiformes</taxon>
        <taxon>Branchiostomatidae</taxon>
        <taxon>Branchiostoma</taxon>
    </lineage>
</organism>
<dbReference type="KEGG" id="bbel:109486419"/>
<dbReference type="RefSeq" id="XP_019645812.1">
    <property type="nucleotide sequence ID" value="XM_019790253.1"/>
</dbReference>
<evidence type="ECO:0000256" key="4">
    <source>
        <dbReference type="ARBA" id="ARBA00023242"/>
    </source>
</evidence>
<dbReference type="InterPro" id="IPR019002">
    <property type="entry name" value="Ribosome_biogenesis_Nop16"/>
</dbReference>
<feature type="compositionally biased region" description="Basic residues" evidence="5">
    <location>
        <begin position="18"/>
        <end position="32"/>
    </location>
</feature>
<feature type="compositionally biased region" description="Basic residues" evidence="5">
    <location>
        <begin position="1"/>
        <end position="11"/>
    </location>
</feature>
<dbReference type="PANTHER" id="PTHR13243">
    <property type="entry name" value="HSPC111 PROTEIN-RELATED"/>
    <property type="match status" value="1"/>
</dbReference>
<evidence type="ECO:0000313" key="7">
    <source>
        <dbReference type="RefSeq" id="XP_019645812.1"/>
    </source>
</evidence>
<dbReference type="OrthoDB" id="285729at2759"/>
<protein>
    <recommendedName>
        <fullName evidence="3">Nucleolar protein 16</fullName>
    </recommendedName>
</protein>
<dbReference type="AlphaFoldDB" id="A0A6P5ARW5"/>
<keyword evidence="6" id="KW-1185">Reference proteome</keyword>
<reference evidence="7" key="1">
    <citation type="submission" date="2025-08" db="UniProtKB">
        <authorList>
            <consortium name="RefSeq"/>
        </authorList>
    </citation>
    <scope>IDENTIFICATION</scope>
    <source>
        <tissue evidence="7">Gonad</tissue>
    </source>
</reference>
<dbReference type="Pfam" id="PF09420">
    <property type="entry name" value="Nop16"/>
    <property type="match status" value="2"/>
</dbReference>
<evidence type="ECO:0000256" key="1">
    <source>
        <dbReference type="ARBA" id="ARBA00004604"/>
    </source>
</evidence>
<sequence>MAKNKKQRGRKKFDYSKNRKRQWKKSKKKVKIGHRGVEAAWDDRKSVSQNLSDMGLSHNVNKTIPFPKTRDIMPNVYQDEGMEVDVSPPKKTKKAKKLHVMKQLEEEASTLQEGTPRLSSEMVRYCTYMMDKYGEDYVAMARDVKNYYQDTPKQIRRKILRFKSIPEHYQEYLQQKETAMTSLKGLS</sequence>
<feature type="region of interest" description="Disordered" evidence="5">
    <location>
        <begin position="1"/>
        <end position="32"/>
    </location>
</feature>
<gene>
    <name evidence="7" type="primary">LOC109486419</name>
</gene>
<dbReference type="GeneID" id="109486419"/>
<comment type="similarity">
    <text evidence="2">Belongs to the NOP16 family.</text>
</comment>
<name>A0A6P5ARW5_BRABE</name>
<dbReference type="Proteomes" id="UP000515135">
    <property type="component" value="Unplaced"/>
</dbReference>